<keyword evidence="1" id="KW-0472">Membrane</keyword>
<keyword evidence="2" id="KW-0378">Hydrolase</keyword>
<keyword evidence="1" id="KW-1133">Transmembrane helix</keyword>
<feature type="transmembrane region" description="Helical" evidence="1">
    <location>
        <begin position="125"/>
        <end position="150"/>
    </location>
</feature>
<feature type="transmembrane region" description="Helical" evidence="1">
    <location>
        <begin position="92"/>
        <end position="113"/>
    </location>
</feature>
<keyword evidence="1" id="KW-0812">Transmembrane</keyword>
<reference evidence="3" key="1">
    <citation type="submission" date="2017-07" db="EMBL/GenBank/DDBJ databases">
        <title>Draft genome sequence of Effusibacillus lacus strain skLN1.</title>
        <authorList>
            <person name="Watanabe M."/>
            <person name="Kojima H."/>
            <person name="Fukui M."/>
        </authorList>
    </citation>
    <scope>NUCLEOTIDE SEQUENCE [LARGE SCALE GENOMIC DNA]</scope>
    <source>
        <strain evidence="3">skLN1</strain>
    </source>
</reference>
<evidence type="ECO:0000313" key="2">
    <source>
        <dbReference type="EMBL" id="GAX91096.1"/>
    </source>
</evidence>
<dbReference type="OrthoDB" id="245523at2"/>
<dbReference type="RefSeq" id="WP_096182830.1">
    <property type="nucleotide sequence ID" value="NZ_BDUF01000084.1"/>
</dbReference>
<sequence>MDTITHTWFGLTIYGALNKEEMDARLKKAMFATSLVGSQIPDIDVISRYWDTEGMYQMWHRGLTHSVFLVPVWALLIAGLCFLLFRTRDRRIFWVGLLAVFIHVTSDLFNAWGTGYLEPFSDVRITFGTVPIVDLTVWTIILAGFVLARLRKFKPHLVYKTVGILIAAHFLIQSVQGYMIYKSVQGRYDEQTLAASFVPWNFQLIGKKGDKVEILAATVWSEPRLVHQLTSRESADLNLLFAENPKAKTLYRWAPFVVVVDNEQKLGIFDPRFYRDGESFLFEYIEKRGGMPETGSPKS</sequence>
<accession>A0A292YPJ5</accession>
<feature type="transmembrane region" description="Helical" evidence="1">
    <location>
        <begin position="162"/>
        <end position="181"/>
    </location>
</feature>
<dbReference type="PANTHER" id="PTHR40031">
    <property type="entry name" value="HYPOTHETICAL MEMBRANE SPANNING PROTEIN"/>
    <property type="match status" value="1"/>
</dbReference>
<proteinExistence type="predicted"/>
<evidence type="ECO:0000313" key="3">
    <source>
        <dbReference type="Proteomes" id="UP000217785"/>
    </source>
</evidence>
<protein>
    <submittedName>
        <fullName evidence="2">Hydrolase</fullName>
    </submittedName>
</protein>
<comment type="caution">
    <text evidence="2">The sequence shown here is derived from an EMBL/GenBank/DDBJ whole genome shotgun (WGS) entry which is preliminary data.</text>
</comment>
<dbReference type="AlphaFoldDB" id="A0A292YPJ5"/>
<dbReference type="Pfam" id="PF04307">
    <property type="entry name" value="YdjM"/>
    <property type="match status" value="1"/>
</dbReference>
<organism evidence="2 3">
    <name type="scientific">Effusibacillus lacus</name>
    <dbReference type="NCBI Taxonomy" id="1348429"/>
    <lineage>
        <taxon>Bacteria</taxon>
        <taxon>Bacillati</taxon>
        <taxon>Bacillota</taxon>
        <taxon>Bacilli</taxon>
        <taxon>Bacillales</taxon>
        <taxon>Alicyclobacillaceae</taxon>
        <taxon>Effusibacillus</taxon>
    </lineage>
</organism>
<evidence type="ECO:0000256" key="1">
    <source>
        <dbReference type="SAM" id="Phobius"/>
    </source>
</evidence>
<gene>
    <name evidence="2" type="ORF">EFBL_2756</name>
</gene>
<keyword evidence="3" id="KW-1185">Reference proteome</keyword>
<dbReference type="EMBL" id="BDUF01000084">
    <property type="protein sequence ID" value="GAX91096.1"/>
    <property type="molecule type" value="Genomic_DNA"/>
</dbReference>
<dbReference type="Proteomes" id="UP000217785">
    <property type="component" value="Unassembled WGS sequence"/>
</dbReference>
<feature type="transmembrane region" description="Helical" evidence="1">
    <location>
        <begin position="63"/>
        <end position="85"/>
    </location>
</feature>
<dbReference type="PANTHER" id="PTHR40031:SF1">
    <property type="entry name" value="MEMBRANE-BOUND METAL-DEPENDENT HYDROLASE"/>
    <property type="match status" value="1"/>
</dbReference>
<dbReference type="GO" id="GO:0016787">
    <property type="term" value="F:hydrolase activity"/>
    <property type="evidence" value="ECO:0007669"/>
    <property type="project" value="UniProtKB-KW"/>
</dbReference>
<name>A0A292YPJ5_9BACL</name>
<dbReference type="InterPro" id="IPR053170">
    <property type="entry name" value="Transcription_regulator"/>
</dbReference>
<dbReference type="InterPro" id="IPR007404">
    <property type="entry name" value="YdjM-like"/>
</dbReference>